<evidence type="ECO:0008006" key="4">
    <source>
        <dbReference type="Google" id="ProtNLM"/>
    </source>
</evidence>
<evidence type="ECO:0000256" key="1">
    <source>
        <dbReference type="SAM" id="MobiDB-lite"/>
    </source>
</evidence>
<evidence type="ECO:0000313" key="3">
    <source>
        <dbReference type="Proteomes" id="UP001482520"/>
    </source>
</evidence>
<name>A0ABV1P2S3_9ACTN</name>
<protein>
    <recommendedName>
        <fullName evidence="4">Phenylacetate--CoA ligase</fullName>
    </recommendedName>
</protein>
<accession>A0ABV1P2S3</accession>
<dbReference type="RefSeq" id="WP_349805406.1">
    <property type="nucleotide sequence ID" value="NZ_JBEGDP010000027.1"/>
</dbReference>
<keyword evidence="3" id="KW-1185">Reference proteome</keyword>
<comment type="caution">
    <text evidence="2">The sequence shown here is derived from an EMBL/GenBank/DDBJ whole genome shotgun (WGS) entry which is preliminary data.</text>
</comment>
<proteinExistence type="predicted"/>
<dbReference type="EMBL" id="JBEGDP010000027">
    <property type="protein sequence ID" value="MEQ7849050.1"/>
    <property type="molecule type" value="Genomic_DNA"/>
</dbReference>
<feature type="region of interest" description="Disordered" evidence="1">
    <location>
        <begin position="40"/>
        <end position="75"/>
    </location>
</feature>
<sequence>MPEPIARPDDLDPIETASLDELRALQTERLRRSVRHAWTHVPHSTAPVEGDVADPGSVERSVGKMRRLVDRRPVR</sequence>
<evidence type="ECO:0000313" key="2">
    <source>
        <dbReference type="EMBL" id="MEQ7849050.1"/>
    </source>
</evidence>
<dbReference type="Gene3D" id="3.40.50.12780">
    <property type="entry name" value="N-terminal domain of ligase-like"/>
    <property type="match status" value="1"/>
</dbReference>
<reference evidence="2 3" key="1">
    <citation type="submission" date="2024-02" db="EMBL/GenBank/DDBJ databases">
        <title>Full genome sequence of Nocardioides kribbensis.</title>
        <authorList>
            <person name="Poletto B.L."/>
            <person name="Silva G."/>
            <person name="Galante D."/>
            <person name="Campos K.R."/>
            <person name="Santos M.B.N."/>
            <person name="Sacchi C.T."/>
        </authorList>
    </citation>
    <scope>NUCLEOTIDE SEQUENCE [LARGE SCALE GENOMIC DNA]</scope>
    <source>
        <strain evidence="2 3">O4R</strain>
    </source>
</reference>
<dbReference type="Proteomes" id="UP001482520">
    <property type="component" value="Unassembled WGS sequence"/>
</dbReference>
<dbReference type="InterPro" id="IPR042099">
    <property type="entry name" value="ANL_N_sf"/>
</dbReference>
<organism evidence="2 3">
    <name type="scientific">Nocardioides kribbensis</name>
    <dbReference type="NCBI Taxonomy" id="305517"/>
    <lineage>
        <taxon>Bacteria</taxon>
        <taxon>Bacillati</taxon>
        <taxon>Actinomycetota</taxon>
        <taxon>Actinomycetes</taxon>
        <taxon>Propionibacteriales</taxon>
        <taxon>Nocardioidaceae</taxon>
        <taxon>Nocardioides</taxon>
    </lineage>
</organism>
<gene>
    <name evidence="2" type="ORF">V6R90_17355</name>
</gene>